<proteinExistence type="predicted"/>
<evidence type="ECO:0000313" key="1">
    <source>
        <dbReference type="EMBL" id="BCB26048.1"/>
    </source>
</evidence>
<protein>
    <submittedName>
        <fullName evidence="1">Uncharacterized protein</fullName>
    </submittedName>
</protein>
<dbReference type="KEGG" id="slac:SKTS_09340"/>
<name>A0A6F8V8N0_9PROT</name>
<dbReference type="Proteomes" id="UP000502260">
    <property type="component" value="Chromosome"/>
</dbReference>
<organism evidence="1 2">
    <name type="scientific">Sulfurimicrobium lacus</name>
    <dbReference type="NCBI Taxonomy" id="2715678"/>
    <lineage>
        <taxon>Bacteria</taxon>
        <taxon>Pseudomonadati</taxon>
        <taxon>Pseudomonadota</taxon>
        <taxon>Betaproteobacteria</taxon>
        <taxon>Nitrosomonadales</taxon>
        <taxon>Sulfuricellaceae</taxon>
        <taxon>Sulfurimicrobium</taxon>
    </lineage>
</organism>
<evidence type="ECO:0000313" key="2">
    <source>
        <dbReference type="Proteomes" id="UP000502260"/>
    </source>
</evidence>
<dbReference type="AlphaFoldDB" id="A0A6F8V8N0"/>
<gene>
    <name evidence="1" type="ORF">SKTS_09340</name>
</gene>
<sequence>MRVYIPGRCFTGSSPRSTRMEESEYDLPIVPKVFAERLDRDAVQAKGCPEKAAILIVRDLRYQVS</sequence>
<reference evidence="2" key="1">
    <citation type="submission" date="2020-03" db="EMBL/GenBank/DDBJ databases">
        <title>Complete genome sequence of sulfur-oxidizing bacterium skT11.</title>
        <authorList>
            <person name="Kanda M."/>
            <person name="Kojima H."/>
            <person name="Fukui M."/>
        </authorList>
    </citation>
    <scope>NUCLEOTIDE SEQUENCE [LARGE SCALE GENOMIC DNA]</scope>
    <source>
        <strain evidence="2">skT11</strain>
    </source>
</reference>
<dbReference type="EMBL" id="AP022853">
    <property type="protein sequence ID" value="BCB26048.1"/>
    <property type="molecule type" value="Genomic_DNA"/>
</dbReference>
<accession>A0A6F8V8N0</accession>
<keyword evidence="2" id="KW-1185">Reference proteome</keyword>